<dbReference type="InterPro" id="IPR036291">
    <property type="entry name" value="NAD(P)-bd_dom_sf"/>
</dbReference>
<dbReference type="SUPFAM" id="SSF51735">
    <property type="entry name" value="NAD(P)-binding Rossmann-fold domains"/>
    <property type="match status" value="1"/>
</dbReference>
<accession>A0A149VI52</accession>
<comment type="caution">
    <text evidence="3">The sequence shown here is derived from an EMBL/GenBank/DDBJ whole genome shotgun (WGS) entry which is preliminary data.</text>
</comment>
<dbReference type="Pfam" id="PF00106">
    <property type="entry name" value="adh_short"/>
    <property type="match status" value="1"/>
</dbReference>
<keyword evidence="2" id="KW-0560">Oxidoreductase</keyword>
<gene>
    <name evidence="3" type="ORF">AD953_00845</name>
</gene>
<dbReference type="GO" id="GO:0016491">
    <property type="term" value="F:oxidoreductase activity"/>
    <property type="evidence" value="ECO:0007669"/>
    <property type="project" value="UniProtKB-KW"/>
</dbReference>
<dbReference type="EMBL" id="LHZZ01000140">
    <property type="protein sequence ID" value="KXV79852.1"/>
    <property type="molecule type" value="Genomic_DNA"/>
</dbReference>
<dbReference type="GO" id="GO:0005829">
    <property type="term" value="C:cytosol"/>
    <property type="evidence" value="ECO:0007669"/>
    <property type="project" value="TreeGrafter"/>
</dbReference>
<evidence type="ECO:0000256" key="2">
    <source>
        <dbReference type="ARBA" id="ARBA00023002"/>
    </source>
</evidence>
<evidence type="ECO:0000313" key="3">
    <source>
        <dbReference type="EMBL" id="KXV79852.1"/>
    </source>
</evidence>
<evidence type="ECO:0000313" key="4">
    <source>
        <dbReference type="Proteomes" id="UP000075538"/>
    </source>
</evidence>
<proteinExistence type="inferred from homology"/>
<name>A0A149VI52_9PROT</name>
<dbReference type="PANTHER" id="PTHR43086">
    <property type="entry name" value="VERY-LONG-CHAIN 3-OXOOACYL-COA REDUCTASE"/>
    <property type="match status" value="1"/>
</dbReference>
<dbReference type="AlphaFoldDB" id="A0A149VI52"/>
<organism evidence="3 4">
    <name type="scientific">Acetobacter malorum</name>
    <dbReference type="NCBI Taxonomy" id="178901"/>
    <lineage>
        <taxon>Bacteria</taxon>
        <taxon>Pseudomonadati</taxon>
        <taxon>Pseudomonadota</taxon>
        <taxon>Alphaproteobacteria</taxon>
        <taxon>Acetobacterales</taxon>
        <taxon>Acetobacteraceae</taxon>
        <taxon>Acetobacter</taxon>
    </lineage>
</organism>
<comment type="similarity">
    <text evidence="1">Belongs to the short-chain dehydrogenases/reductases (SDR) family.</text>
</comment>
<dbReference type="PANTHER" id="PTHR43086:SF3">
    <property type="entry name" value="NADP-DEPENDENT 3-HYDROXY ACID DEHYDROGENASE YDFG"/>
    <property type="match status" value="1"/>
</dbReference>
<evidence type="ECO:0000256" key="1">
    <source>
        <dbReference type="ARBA" id="ARBA00006484"/>
    </source>
</evidence>
<dbReference type="RefSeq" id="WP_156475061.1">
    <property type="nucleotide sequence ID" value="NZ_LHZZ01000140.1"/>
</dbReference>
<dbReference type="PRINTS" id="PR00081">
    <property type="entry name" value="GDHRDH"/>
</dbReference>
<dbReference type="Gene3D" id="3.40.50.720">
    <property type="entry name" value="NAD(P)-binding Rossmann-like Domain"/>
    <property type="match status" value="1"/>
</dbReference>
<dbReference type="Proteomes" id="UP000075538">
    <property type="component" value="Unassembled WGS sequence"/>
</dbReference>
<protein>
    <submittedName>
        <fullName evidence="3">Malonic semialdehyde reductase</fullName>
    </submittedName>
</protein>
<feature type="non-terminal residue" evidence="3">
    <location>
        <position position="58"/>
    </location>
</feature>
<sequence length="58" mass="6202">MTQPLKTVLVTGATAGFGHAIALRLVKDGYRVIATGRRQERLDALAKEAGPALLPFKL</sequence>
<reference evidence="3 4" key="1">
    <citation type="submission" date="2015-06" db="EMBL/GenBank/DDBJ databases">
        <title>Improved classification and identification of acetic acid bacteria using matrix-assisted laser desorption/ionization time-of-flight mass spectrometry; Gluconobacter nephelii and Gluconobacter uchimurae are later heterotypic synonyms of Gluconobacter japonicus and Gluconobacter oxydans, respectively.</title>
        <authorList>
            <person name="Li L."/>
            <person name="Cleenwerck I."/>
            <person name="De Vuyst L."/>
            <person name="Vandamme P."/>
        </authorList>
    </citation>
    <scope>NUCLEOTIDE SEQUENCE [LARGE SCALE GENOMIC DNA]</scope>
    <source>
        <strain evidence="3 4">LMG 1604</strain>
    </source>
</reference>
<dbReference type="InterPro" id="IPR002347">
    <property type="entry name" value="SDR_fam"/>
</dbReference>